<sequence length="95" mass="10490">MGESVALVRGRFTALWAGVAAVYCVLISPRDETFQEPSAGRGEHPNLKPHIPQRIKALGSDGLPAGLTFSRWPEIRAVQRGARRLRGEELTRLRS</sequence>
<name>A0A3N0YMT7_ANAGA</name>
<comment type="caution">
    <text evidence="1">The sequence shown here is derived from an EMBL/GenBank/DDBJ whole genome shotgun (WGS) entry which is preliminary data.</text>
</comment>
<reference evidence="1 2" key="1">
    <citation type="submission" date="2018-10" db="EMBL/GenBank/DDBJ databases">
        <title>Genome assembly for a Yunnan-Guizhou Plateau 3E fish, Anabarilius grahami (Regan), and its evolutionary and genetic applications.</title>
        <authorList>
            <person name="Jiang W."/>
        </authorList>
    </citation>
    <scope>NUCLEOTIDE SEQUENCE [LARGE SCALE GENOMIC DNA]</scope>
    <source>
        <strain evidence="1">AG-KIZ</strain>
        <tissue evidence="1">Muscle</tissue>
    </source>
</reference>
<organism evidence="1 2">
    <name type="scientific">Anabarilius grahami</name>
    <name type="common">Kanglang fish</name>
    <name type="synonym">Barilius grahami</name>
    <dbReference type="NCBI Taxonomy" id="495550"/>
    <lineage>
        <taxon>Eukaryota</taxon>
        <taxon>Metazoa</taxon>
        <taxon>Chordata</taxon>
        <taxon>Craniata</taxon>
        <taxon>Vertebrata</taxon>
        <taxon>Euteleostomi</taxon>
        <taxon>Actinopterygii</taxon>
        <taxon>Neopterygii</taxon>
        <taxon>Teleostei</taxon>
        <taxon>Ostariophysi</taxon>
        <taxon>Cypriniformes</taxon>
        <taxon>Xenocyprididae</taxon>
        <taxon>Xenocypridinae</taxon>
        <taxon>Xenocypridinae incertae sedis</taxon>
        <taxon>Anabarilius</taxon>
    </lineage>
</organism>
<proteinExistence type="predicted"/>
<dbReference type="Proteomes" id="UP000281406">
    <property type="component" value="Unassembled WGS sequence"/>
</dbReference>
<evidence type="ECO:0000313" key="1">
    <source>
        <dbReference type="EMBL" id="ROL47240.1"/>
    </source>
</evidence>
<dbReference type="AlphaFoldDB" id="A0A3N0YMT7"/>
<accession>A0A3N0YMT7</accession>
<gene>
    <name evidence="1" type="ORF">DPX16_6420</name>
</gene>
<protein>
    <submittedName>
        <fullName evidence="1">Uncharacterized protein</fullName>
    </submittedName>
</protein>
<keyword evidence="2" id="KW-1185">Reference proteome</keyword>
<evidence type="ECO:0000313" key="2">
    <source>
        <dbReference type="Proteomes" id="UP000281406"/>
    </source>
</evidence>
<dbReference type="EMBL" id="RJVU01035944">
    <property type="protein sequence ID" value="ROL47240.1"/>
    <property type="molecule type" value="Genomic_DNA"/>
</dbReference>